<accession>A0A6C1KYF2</accession>
<sequence>MSTHTCFFRSGISWQIFCHGEAENFTSASPWGWPGPAWPCWGAATGAWAAGAAGLAAGAAGLAAGLAAGAG</sequence>
<dbReference type="Proteomes" id="UP000305131">
    <property type="component" value="Unassembled WGS sequence"/>
</dbReference>
<name>A0A6C1KYF2_XANAU</name>
<dbReference type="AlphaFoldDB" id="A0A6C1KYF2"/>
<protein>
    <submittedName>
        <fullName evidence="1">Uncharacterized protein</fullName>
    </submittedName>
</protein>
<organism evidence="1 2">
    <name type="scientific">Xanthobacter autotrophicus</name>
    <dbReference type="NCBI Taxonomy" id="280"/>
    <lineage>
        <taxon>Bacteria</taxon>
        <taxon>Pseudomonadati</taxon>
        <taxon>Pseudomonadota</taxon>
        <taxon>Alphaproteobacteria</taxon>
        <taxon>Hyphomicrobiales</taxon>
        <taxon>Xanthobacteraceae</taxon>
        <taxon>Xanthobacter</taxon>
    </lineage>
</organism>
<dbReference type="EMBL" id="VAUP01000002">
    <property type="protein sequence ID" value="TLX44993.1"/>
    <property type="molecule type" value="Genomic_DNA"/>
</dbReference>
<evidence type="ECO:0000313" key="2">
    <source>
        <dbReference type="Proteomes" id="UP000305131"/>
    </source>
</evidence>
<reference evidence="1 2" key="1">
    <citation type="submission" date="2019-05" db="EMBL/GenBank/DDBJ databases">
        <authorList>
            <person name="Zhou X."/>
        </authorList>
    </citation>
    <scope>NUCLEOTIDE SEQUENCE [LARGE SCALE GENOMIC DNA]</scope>
    <source>
        <strain evidence="1 2">DSM 432</strain>
    </source>
</reference>
<gene>
    <name evidence="1" type="ORF">FBQ73_00760</name>
</gene>
<comment type="caution">
    <text evidence="1">The sequence shown here is derived from an EMBL/GenBank/DDBJ whole genome shotgun (WGS) entry which is preliminary data.</text>
</comment>
<proteinExistence type="predicted"/>
<evidence type="ECO:0000313" key="1">
    <source>
        <dbReference type="EMBL" id="TLX44993.1"/>
    </source>
</evidence>